<proteinExistence type="predicted"/>
<dbReference type="KEGG" id="mbd:MEBOL_006128"/>
<evidence type="ECO:0000313" key="2">
    <source>
        <dbReference type="Proteomes" id="UP000217289"/>
    </source>
</evidence>
<name>A0A250IN14_9BACT</name>
<dbReference type="InterPro" id="IPR011751">
    <property type="entry name" value="Mxa_paralog_2265"/>
</dbReference>
<accession>A0A250IN14</accession>
<sequence>MVAVSAGDDWEVDLERRLARVRPEHTIRGLFLQSYLRQLRVLGGEPLWERGLALCGDAPLVELFHYPVRTQLQLLGLLMPPLVERHGTAAAGLRALGRECIGDFLSSYTGRFLVRLAGTDARRMLNHSPMGYRVATGFGEHSLEWRGARHCHWTMRDVFLPCAYHEGQLTAILERGGAREVRMNGRQTALLDCEYDISWE</sequence>
<dbReference type="NCBIfam" id="TIGR02265">
    <property type="entry name" value="Mxa_TIGR02265"/>
    <property type="match status" value="1"/>
</dbReference>
<dbReference type="EMBL" id="CP022163">
    <property type="protein sequence ID" value="ATB32640.1"/>
    <property type="molecule type" value="Genomic_DNA"/>
</dbReference>
<evidence type="ECO:0008006" key="3">
    <source>
        <dbReference type="Google" id="ProtNLM"/>
    </source>
</evidence>
<dbReference type="Pfam" id="PF09536">
    <property type="entry name" value="DUF2378"/>
    <property type="match status" value="1"/>
</dbReference>
<gene>
    <name evidence="1" type="ORF">MEBOL_006128</name>
</gene>
<dbReference type="AlphaFoldDB" id="A0A250IN14"/>
<reference evidence="1 2" key="1">
    <citation type="submission" date="2017-06" db="EMBL/GenBank/DDBJ databases">
        <authorList>
            <person name="Kim H.J."/>
            <person name="Triplett B.A."/>
        </authorList>
    </citation>
    <scope>NUCLEOTIDE SEQUENCE [LARGE SCALE GENOMIC DNA]</scope>
    <source>
        <strain evidence="1 2">DSM 14713</strain>
    </source>
</reference>
<dbReference type="OrthoDB" id="9846349at2"/>
<keyword evidence="2" id="KW-1185">Reference proteome</keyword>
<dbReference type="RefSeq" id="WP_157823767.1">
    <property type="nucleotide sequence ID" value="NZ_CP022163.1"/>
</dbReference>
<dbReference type="Proteomes" id="UP000217289">
    <property type="component" value="Chromosome"/>
</dbReference>
<evidence type="ECO:0000313" key="1">
    <source>
        <dbReference type="EMBL" id="ATB32640.1"/>
    </source>
</evidence>
<organism evidence="1 2">
    <name type="scientific">Melittangium boletus DSM 14713</name>
    <dbReference type="NCBI Taxonomy" id="1294270"/>
    <lineage>
        <taxon>Bacteria</taxon>
        <taxon>Pseudomonadati</taxon>
        <taxon>Myxococcota</taxon>
        <taxon>Myxococcia</taxon>
        <taxon>Myxococcales</taxon>
        <taxon>Cystobacterineae</taxon>
        <taxon>Archangiaceae</taxon>
        <taxon>Melittangium</taxon>
    </lineage>
</organism>
<protein>
    <recommendedName>
        <fullName evidence="3">TIGR02265 family protein</fullName>
    </recommendedName>
</protein>